<dbReference type="PANTHER" id="PTHR43595">
    <property type="entry name" value="37S RIBOSOMAL PROTEIN S26, MITOCHONDRIAL"/>
    <property type="match status" value="1"/>
</dbReference>
<evidence type="ECO:0000256" key="5">
    <source>
        <dbReference type="RuleBase" id="RU000414"/>
    </source>
</evidence>
<keyword evidence="10" id="KW-1185">Reference proteome</keyword>
<comment type="catalytic activity">
    <reaction evidence="5">
        <text>2 superoxide + 2 H(+) = H2O2 + O2</text>
        <dbReference type="Rhea" id="RHEA:20696"/>
        <dbReference type="ChEBI" id="CHEBI:15378"/>
        <dbReference type="ChEBI" id="CHEBI:15379"/>
        <dbReference type="ChEBI" id="CHEBI:16240"/>
        <dbReference type="ChEBI" id="CHEBI:18421"/>
        <dbReference type="EC" id="1.15.1.1"/>
    </reaction>
</comment>
<dbReference type="FunFam" id="3.55.40.20:FF:000004">
    <property type="entry name" value="Superoxide dismutase [Fe]"/>
    <property type="match status" value="1"/>
</dbReference>
<keyword evidence="3 5" id="KW-0479">Metal-binding</keyword>
<dbReference type="SUPFAM" id="SSF54719">
    <property type="entry name" value="Fe,Mn superoxide dismutase (SOD), C-terminal domain"/>
    <property type="match status" value="1"/>
</dbReference>
<gene>
    <name evidence="9" type="ORF">HMPREF0636_1442</name>
</gene>
<comment type="caution">
    <text evidence="9">The sequence shown here is derived from an EMBL/GenBank/DDBJ whole genome shotgun (WGS) entry which is preliminary data.</text>
</comment>
<evidence type="ECO:0000256" key="6">
    <source>
        <dbReference type="SAM" id="SignalP"/>
    </source>
</evidence>
<dbReference type="InterPro" id="IPR019832">
    <property type="entry name" value="Mn/Fe_SOD_C"/>
</dbReference>
<dbReference type="InterPro" id="IPR036324">
    <property type="entry name" value="Mn/Fe_SOD_N_sf"/>
</dbReference>
<comment type="similarity">
    <text evidence="1 5">Belongs to the iron/manganese superoxide dismutase family.</text>
</comment>
<accession>Z4WVR6</accession>
<feature type="domain" description="Manganese/iron superoxide dismutase C-terminal" evidence="8">
    <location>
        <begin position="142"/>
        <end position="243"/>
    </location>
</feature>
<dbReference type="GO" id="GO:0004784">
    <property type="term" value="F:superoxide dismutase activity"/>
    <property type="evidence" value="ECO:0007669"/>
    <property type="project" value="UniProtKB-EC"/>
</dbReference>
<dbReference type="PRINTS" id="PR01703">
    <property type="entry name" value="MNSODISMTASE"/>
</dbReference>
<reference evidence="9 10" key="1">
    <citation type="submission" date="2014-01" db="EMBL/GenBank/DDBJ databases">
        <authorList>
            <person name="Durkin A.S."/>
            <person name="McCorrison J."/>
            <person name="Torralba M."/>
            <person name="Gillis M."/>
            <person name="Haft D.H."/>
            <person name="Methe B."/>
            <person name="Sutton G."/>
            <person name="Nelson K.E."/>
        </authorList>
    </citation>
    <scope>NUCLEOTIDE SEQUENCE [LARGE SCALE GENOMIC DNA]</scope>
    <source>
        <strain evidence="9 10">ATCC 51270</strain>
    </source>
</reference>
<dbReference type="InterPro" id="IPR001189">
    <property type="entry name" value="Mn/Fe_SOD"/>
</dbReference>
<dbReference type="PROSITE" id="PS00088">
    <property type="entry name" value="SOD_MN"/>
    <property type="match status" value="1"/>
</dbReference>
<dbReference type="GO" id="GO:0005737">
    <property type="term" value="C:cytoplasm"/>
    <property type="evidence" value="ECO:0007669"/>
    <property type="project" value="TreeGrafter"/>
</dbReference>
<evidence type="ECO:0000259" key="8">
    <source>
        <dbReference type="Pfam" id="PF02777"/>
    </source>
</evidence>
<organism evidence="9 10">
    <name type="scientific">Porphyromonas catoniae ATCC 51270</name>
    <dbReference type="NCBI Taxonomy" id="887901"/>
    <lineage>
        <taxon>Bacteria</taxon>
        <taxon>Pseudomonadati</taxon>
        <taxon>Bacteroidota</taxon>
        <taxon>Bacteroidia</taxon>
        <taxon>Bacteroidales</taxon>
        <taxon>Porphyromonadaceae</taxon>
        <taxon>Porphyromonas</taxon>
    </lineage>
</organism>
<dbReference type="Gene3D" id="3.55.40.20">
    <property type="entry name" value="Iron/manganese superoxide dismutase, C-terminal domain"/>
    <property type="match status" value="1"/>
</dbReference>
<dbReference type="Pfam" id="PF00081">
    <property type="entry name" value="Sod_Fe_N"/>
    <property type="match status" value="1"/>
</dbReference>
<dbReference type="PANTHER" id="PTHR43595:SF2">
    <property type="entry name" value="SMALL RIBOSOMAL SUBUNIT PROTEIN MS42"/>
    <property type="match status" value="1"/>
</dbReference>
<name>Z4WVR6_9PORP</name>
<evidence type="ECO:0000259" key="7">
    <source>
        <dbReference type="Pfam" id="PF00081"/>
    </source>
</evidence>
<feature type="domain" description="Manganese/iron superoxide dismutase N-terminal" evidence="7">
    <location>
        <begin position="53"/>
        <end position="131"/>
    </location>
</feature>
<dbReference type="InterPro" id="IPR036314">
    <property type="entry name" value="SOD_C_sf"/>
</dbReference>
<feature type="chain" id="PRO_5004992165" description="Superoxide dismutase" evidence="6">
    <location>
        <begin position="25"/>
        <end position="253"/>
    </location>
</feature>
<evidence type="ECO:0000256" key="4">
    <source>
        <dbReference type="ARBA" id="ARBA00023002"/>
    </source>
</evidence>
<dbReference type="Pfam" id="PF02777">
    <property type="entry name" value="Sod_Fe_C"/>
    <property type="match status" value="1"/>
</dbReference>
<feature type="signal peptide" evidence="6">
    <location>
        <begin position="1"/>
        <end position="24"/>
    </location>
</feature>
<keyword evidence="6" id="KW-0732">Signal</keyword>
<evidence type="ECO:0000313" key="9">
    <source>
        <dbReference type="EMBL" id="EWC91850.1"/>
    </source>
</evidence>
<evidence type="ECO:0000256" key="1">
    <source>
        <dbReference type="ARBA" id="ARBA00008714"/>
    </source>
</evidence>
<keyword evidence="4 5" id="KW-0560">Oxidoreductase</keyword>
<dbReference type="AlphaFoldDB" id="Z4WVR6"/>
<evidence type="ECO:0000313" key="10">
    <source>
        <dbReference type="Proteomes" id="UP000023482"/>
    </source>
</evidence>
<evidence type="ECO:0000256" key="3">
    <source>
        <dbReference type="ARBA" id="ARBA00022723"/>
    </source>
</evidence>
<dbReference type="EMBL" id="JDFF01000022">
    <property type="protein sequence ID" value="EWC91850.1"/>
    <property type="molecule type" value="Genomic_DNA"/>
</dbReference>
<proteinExistence type="inferred from homology"/>
<dbReference type="PATRIC" id="fig|887901.3.peg.1200"/>
<dbReference type="Gene3D" id="1.10.287.990">
    <property type="entry name" value="Fe,Mn superoxide dismutase (SOD) domain"/>
    <property type="match status" value="1"/>
</dbReference>
<dbReference type="InterPro" id="IPR019831">
    <property type="entry name" value="Mn/Fe_SOD_N"/>
</dbReference>
<comment type="function">
    <text evidence="5">Destroys radicals which are normally produced within the cells and which are toxic to biological systems.</text>
</comment>
<dbReference type="Proteomes" id="UP000023482">
    <property type="component" value="Unassembled WGS sequence"/>
</dbReference>
<dbReference type="GO" id="GO:0046872">
    <property type="term" value="F:metal ion binding"/>
    <property type="evidence" value="ECO:0007669"/>
    <property type="project" value="UniProtKB-KW"/>
</dbReference>
<dbReference type="SUPFAM" id="SSF46609">
    <property type="entry name" value="Fe,Mn superoxide dismutase (SOD), N-terminal domain"/>
    <property type="match status" value="1"/>
</dbReference>
<sequence length="253" mass="28488">MKRRSIIPLTLLTLSLLSTPMLSAQEGGKVSSEAGLQPRTAALQQGMADGAVHQLIALPYATNALEPVISERTVKLHHGKHLAGYVSKLNQLLVENKIMERDLVKLVKFASGSVFDNAGQLLNHNLYFTQFKPANMKQIEEPKGALAEAIKRSFGSFEKFRERFEKAGTSIFGSGWLWLAANEHGSLYIDKEPNGGNPVTIGLIPILGIDVWEHAYYLDYENRRAEHLKQIWHIIDWEVVSRRYEERASFFSK</sequence>
<evidence type="ECO:0000256" key="2">
    <source>
        <dbReference type="ARBA" id="ARBA00012682"/>
    </source>
</evidence>
<dbReference type="EC" id="1.15.1.1" evidence="2 5"/>
<protein>
    <recommendedName>
        <fullName evidence="2 5">Superoxide dismutase</fullName>
        <ecNumber evidence="2 5">1.15.1.1</ecNumber>
    </recommendedName>
</protein>
<dbReference type="InterPro" id="IPR019833">
    <property type="entry name" value="Mn/Fe_SOD_BS"/>
</dbReference>